<dbReference type="CDD" id="cd00167">
    <property type="entry name" value="SANT"/>
    <property type="match status" value="2"/>
</dbReference>
<dbReference type="OrthoDB" id="2143914at2759"/>
<dbReference type="Pfam" id="PF00249">
    <property type="entry name" value="Myb_DNA-binding"/>
    <property type="match status" value="2"/>
</dbReference>
<dbReference type="InterPro" id="IPR001005">
    <property type="entry name" value="SANT/Myb"/>
</dbReference>
<evidence type="ECO:0000313" key="10">
    <source>
        <dbReference type="Proteomes" id="UP000886520"/>
    </source>
</evidence>
<dbReference type="PROSITE" id="PS50090">
    <property type="entry name" value="MYB_LIKE"/>
    <property type="match status" value="2"/>
</dbReference>
<dbReference type="PROSITE" id="PS51294">
    <property type="entry name" value="HTH_MYB"/>
    <property type="match status" value="2"/>
</dbReference>
<evidence type="ECO:0000256" key="6">
    <source>
        <dbReference type="ARBA" id="ARBA00023242"/>
    </source>
</evidence>
<dbReference type="SMART" id="SM00717">
    <property type="entry name" value="SANT"/>
    <property type="match status" value="2"/>
</dbReference>
<keyword evidence="5" id="KW-0804">Transcription</keyword>
<keyword evidence="4" id="KW-0238">DNA-binding</keyword>
<evidence type="ECO:0000256" key="4">
    <source>
        <dbReference type="ARBA" id="ARBA00023125"/>
    </source>
</evidence>
<dbReference type="FunFam" id="1.10.10.60:FF:000204">
    <property type="entry name" value="transcription factor MYB80"/>
    <property type="match status" value="1"/>
</dbReference>
<feature type="domain" description="Myb-like" evidence="7">
    <location>
        <begin position="62"/>
        <end position="112"/>
    </location>
</feature>
<keyword evidence="10" id="KW-1185">Reference proteome</keyword>
<evidence type="ECO:0000313" key="9">
    <source>
        <dbReference type="EMBL" id="KAI5073660.1"/>
    </source>
</evidence>
<dbReference type="PANTHER" id="PTHR47994:SF5">
    <property type="entry name" value="F14D16.11-RELATED"/>
    <property type="match status" value="1"/>
</dbReference>
<feature type="domain" description="HTH myb-type" evidence="8">
    <location>
        <begin position="66"/>
        <end position="116"/>
    </location>
</feature>
<sequence length="546" mass="59610">MGRAPCCEKDSVKRGPWTPEEDAKLLSCVAQHGTGSWRTLPKKAGLQRCGKSCRLRWTNYLRPDLKHGRFSDHEEQTIVKLHAALGSRWSLIAAQLPGRTDNDVKNYWNTRLKKKLCEMGIDPITHKPISQLLADLAGSMGAMAPMPSQTGSGDSVHSTSRSPNTAGCCMQITDVALGCFKDDMLNVIMRCNPSSMPSTSPLNMGSPIVLSAPGASSSTSSPTTEAVFDRPHLQPFLRPISPFLQTSSKLVNHVNMPYSLSLSCPLTSRAVGAGKEGLKEATYSTTTHNNILHSNTSPSSTFPPYLRFLNPPPTSSPLALSNNIASPCTSIPFFLHADSLQTRSFSNRFNNRPREDAPHVRSMIDMQNTSTPISGSVPKRSTIANEEAANTLHAQRSTPQMEHNYSISNHSSLANDAEKFLTSQADLQSHIAEPHPWFSNVQEEQHADKEVQNHAFNWQNDEEAGNHRSRGDCNSTVAANWSPTCTSRSSSTCSNLPGPLDMAAATTHHQYSSSHMNNTSLTDQPPPLTSVDAILWDLSDLNAFIS</sequence>
<gene>
    <name evidence="9" type="ORF">GOP47_0011673</name>
</gene>
<evidence type="ECO:0000256" key="3">
    <source>
        <dbReference type="ARBA" id="ARBA00023015"/>
    </source>
</evidence>
<dbReference type="AlphaFoldDB" id="A0A9D4ZHW4"/>
<dbReference type="GO" id="GO:0005634">
    <property type="term" value="C:nucleus"/>
    <property type="evidence" value="ECO:0007669"/>
    <property type="project" value="UniProtKB-SubCell"/>
</dbReference>
<dbReference type="InterPro" id="IPR015495">
    <property type="entry name" value="Myb_TF_plants"/>
</dbReference>
<dbReference type="InterPro" id="IPR009057">
    <property type="entry name" value="Homeodomain-like_sf"/>
</dbReference>
<dbReference type="Gene3D" id="1.10.10.60">
    <property type="entry name" value="Homeodomain-like"/>
    <property type="match status" value="2"/>
</dbReference>
<comment type="subcellular location">
    <subcellularLocation>
        <location evidence="1">Nucleus</location>
    </subcellularLocation>
</comment>
<keyword evidence="6" id="KW-0539">Nucleus</keyword>
<proteinExistence type="predicted"/>
<reference evidence="9" key="1">
    <citation type="submission" date="2021-01" db="EMBL/GenBank/DDBJ databases">
        <title>Adiantum capillus-veneris genome.</title>
        <authorList>
            <person name="Fang Y."/>
            <person name="Liao Q."/>
        </authorList>
    </citation>
    <scope>NUCLEOTIDE SEQUENCE</scope>
    <source>
        <strain evidence="9">H3</strain>
        <tissue evidence="9">Leaf</tissue>
    </source>
</reference>
<dbReference type="FunFam" id="1.10.10.60:FF:000015">
    <property type="entry name" value="Transcription factor RAX3"/>
    <property type="match status" value="1"/>
</dbReference>
<organism evidence="9 10">
    <name type="scientific">Adiantum capillus-veneris</name>
    <name type="common">Maidenhair fern</name>
    <dbReference type="NCBI Taxonomy" id="13818"/>
    <lineage>
        <taxon>Eukaryota</taxon>
        <taxon>Viridiplantae</taxon>
        <taxon>Streptophyta</taxon>
        <taxon>Embryophyta</taxon>
        <taxon>Tracheophyta</taxon>
        <taxon>Polypodiopsida</taxon>
        <taxon>Polypodiidae</taxon>
        <taxon>Polypodiales</taxon>
        <taxon>Pteridineae</taxon>
        <taxon>Pteridaceae</taxon>
        <taxon>Vittarioideae</taxon>
        <taxon>Adiantum</taxon>
    </lineage>
</organism>
<protein>
    <submittedName>
        <fullName evidence="9">Uncharacterized protein</fullName>
    </submittedName>
</protein>
<evidence type="ECO:0000259" key="7">
    <source>
        <dbReference type="PROSITE" id="PS50090"/>
    </source>
</evidence>
<evidence type="ECO:0000256" key="5">
    <source>
        <dbReference type="ARBA" id="ARBA00023163"/>
    </source>
</evidence>
<dbReference type="InterPro" id="IPR017930">
    <property type="entry name" value="Myb_dom"/>
</dbReference>
<feature type="domain" description="HTH myb-type" evidence="8">
    <location>
        <begin position="9"/>
        <end position="65"/>
    </location>
</feature>
<dbReference type="Proteomes" id="UP000886520">
    <property type="component" value="Chromosome 11"/>
</dbReference>
<accession>A0A9D4ZHW4</accession>
<dbReference type="SUPFAM" id="SSF46689">
    <property type="entry name" value="Homeodomain-like"/>
    <property type="match status" value="1"/>
</dbReference>
<dbReference type="PANTHER" id="PTHR47994">
    <property type="entry name" value="F14D16.11-RELATED"/>
    <property type="match status" value="1"/>
</dbReference>
<evidence type="ECO:0000256" key="1">
    <source>
        <dbReference type="ARBA" id="ARBA00004123"/>
    </source>
</evidence>
<feature type="domain" description="Myb-like" evidence="7">
    <location>
        <begin position="9"/>
        <end position="61"/>
    </location>
</feature>
<keyword evidence="3" id="KW-0805">Transcription regulation</keyword>
<keyword evidence="2" id="KW-0677">Repeat</keyword>
<name>A0A9D4ZHW4_ADICA</name>
<dbReference type="EMBL" id="JABFUD020000011">
    <property type="protein sequence ID" value="KAI5073660.1"/>
    <property type="molecule type" value="Genomic_DNA"/>
</dbReference>
<comment type="caution">
    <text evidence="9">The sequence shown here is derived from an EMBL/GenBank/DDBJ whole genome shotgun (WGS) entry which is preliminary data.</text>
</comment>
<evidence type="ECO:0000259" key="8">
    <source>
        <dbReference type="PROSITE" id="PS51294"/>
    </source>
</evidence>
<evidence type="ECO:0000256" key="2">
    <source>
        <dbReference type="ARBA" id="ARBA00022737"/>
    </source>
</evidence>
<dbReference type="GO" id="GO:0003677">
    <property type="term" value="F:DNA binding"/>
    <property type="evidence" value="ECO:0007669"/>
    <property type="project" value="UniProtKB-KW"/>
</dbReference>